<organism evidence="4 5">
    <name type="scientific">Periconia macrospinosa</name>
    <dbReference type="NCBI Taxonomy" id="97972"/>
    <lineage>
        <taxon>Eukaryota</taxon>
        <taxon>Fungi</taxon>
        <taxon>Dikarya</taxon>
        <taxon>Ascomycota</taxon>
        <taxon>Pezizomycotina</taxon>
        <taxon>Dothideomycetes</taxon>
        <taxon>Pleosporomycetidae</taxon>
        <taxon>Pleosporales</taxon>
        <taxon>Massarineae</taxon>
        <taxon>Periconiaceae</taxon>
        <taxon>Periconia</taxon>
    </lineage>
</organism>
<evidence type="ECO:0000259" key="3">
    <source>
        <dbReference type="Pfam" id="PF25053"/>
    </source>
</evidence>
<dbReference type="Pfam" id="PF24883">
    <property type="entry name" value="NPHP3_N"/>
    <property type="match status" value="1"/>
</dbReference>
<feature type="domain" description="DUF7791" evidence="3">
    <location>
        <begin position="438"/>
        <end position="567"/>
    </location>
</feature>
<dbReference type="InterPro" id="IPR056884">
    <property type="entry name" value="NPHP3-like_N"/>
</dbReference>
<evidence type="ECO:0000313" key="4">
    <source>
        <dbReference type="EMBL" id="PVI03015.1"/>
    </source>
</evidence>
<evidence type="ECO:0008006" key="6">
    <source>
        <dbReference type="Google" id="ProtNLM"/>
    </source>
</evidence>
<dbReference type="AlphaFoldDB" id="A0A2V1E0L9"/>
<dbReference type="EMBL" id="KZ805336">
    <property type="protein sequence ID" value="PVI03015.1"/>
    <property type="molecule type" value="Genomic_DNA"/>
</dbReference>
<dbReference type="Pfam" id="PF25053">
    <property type="entry name" value="DUF7791"/>
    <property type="match status" value="1"/>
</dbReference>
<dbReference type="SUPFAM" id="SSF52540">
    <property type="entry name" value="P-loop containing nucleoside triphosphate hydrolases"/>
    <property type="match status" value="1"/>
</dbReference>
<gene>
    <name evidence="4" type="ORF">DM02DRAFT_726796</name>
</gene>
<name>A0A2V1E0L9_9PLEO</name>
<dbReference type="PANTHER" id="PTHR10039">
    <property type="entry name" value="AMELOGENIN"/>
    <property type="match status" value="1"/>
</dbReference>
<dbReference type="InterPro" id="IPR027417">
    <property type="entry name" value="P-loop_NTPase"/>
</dbReference>
<evidence type="ECO:0000313" key="5">
    <source>
        <dbReference type="Proteomes" id="UP000244855"/>
    </source>
</evidence>
<feature type="domain" description="Nephrocystin 3-like N-terminal" evidence="2">
    <location>
        <begin position="222"/>
        <end position="260"/>
    </location>
</feature>
<dbReference type="InterPro" id="IPR056693">
    <property type="entry name" value="DUF7791"/>
</dbReference>
<reference evidence="4 5" key="1">
    <citation type="journal article" date="2018" name="Sci. Rep.">
        <title>Comparative genomics provides insights into the lifestyle and reveals functional heterogeneity of dark septate endophytic fungi.</title>
        <authorList>
            <person name="Knapp D.G."/>
            <person name="Nemeth J.B."/>
            <person name="Barry K."/>
            <person name="Hainaut M."/>
            <person name="Henrissat B."/>
            <person name="Johnson J."/>
            <person name="Kuo A."/>
            <person name="Lim J.H.P."/>
            <person name="Lipzen A."/>
            <person name="Nolan M."/>
            <person name="Ohm R.A."/>
            <person name="Tamas L."/>
            <person name="Grigoriev I.V."/>
            <person name="Spatafora J.W."/>
            <person name="Nagy L.G."/>
            <person name="Kovacs G.M."/>
        </authorList>
    </citation>
    <scope>NUCLEOTIDE SEQUENCE [LARGE SCALE GENOMIC DNA]</scope>
    <source>
        <strain evidence="4 5">DSE2036</strain>
    </source>
</reference>
<dbReference type="STRING" id="97972.A0A2V1E0L9"/>
<keyword evidence="5" id="KW-1185">Reference proteome</keyword>
<proteinExistence type="predicted"/>
<evidence type="ECO:0000259" key="2">
    <source>
        <dbReference type="Pfam" id="PF24883"/>
    </source>
</evidence>
<keyword evidence="1" id="KW-0677">Repeat</keyword>
<sequence length="881" mass="100829">MEALAAVGLASNIVQFIGFARELVSTSKQISRSADGTLVEILEIEAIAKNLQNLSDNLRVVPAKKDGRVMENYTPSKEEESLKQLCEGCRFVAGLMIEKIKGLTVDTKVSRKAGRKLKTSLAKEDMEDLETRLDRYQTTLNYKHHTPGLPQLVNGAQIDREILIQQRIHSLLQFEEIADRHEYIAEAHKRTFEWVFHQGRPQIHLQSDLYDQKTPELAPRWDDFQNWLQGGNNMYWITGKPGSGKSTPMKFLFNEPRTTASAIQWGGNNELIELISALKMLISMKQFNFLLFIDGLDEFDGDPQDLVSLVEVLTKIAPMHVKLCVASRPWLVFEESFKGMPWLRMEDLTRRDIQLYVDENMSESPRWNELHQFMPKEASKMIDEITDRAVGVSLWVILVVASFLSGLRDGDSIEDLWKRINELPSTLEELFQKILGDLNPRYFTQGCEMFQLAFTAFTPPTLLDMSLALDGPVSAISAPVGQMSETELKFRGETMRRQVISRSKGLLEVPAAEFLGVRAKMEYLHRTVRDFLKSVQSWAYIRSGAPDFDPPLMLSASFLRRVKMVKVADRAVTWDDFWLNFTYSLEYIRKRNESDELDANPSIRILDALREAGDAFWYQKPLHPTRYRTWLEELVDGSNTRTVLPDWREIMVQAPVDSASQPETTYDHTQHRMVVRRRKQIPHWTNTLHLAETDKLRTPQNPQNETRSFHLSCFFDFAFILQFSSYVCATMSPEHARKPSIGAGPPLERAVIMTRDFPVAHRLLGLGADPNVKRRASNETVWQNILRHARLEHQQGDQELCNLAIAFARHGADLDPILSEDFNTVFSGMDKDEKNALFAKVSAAHRARKGAPKESNAGRSEFSIKAVKHKFRLSSLFKKEK</sequence>
<dbReference type="Proteomes" id="UP000244855">
    <property type="component" value="Unassembled WGS sequence"/>
</dbReference>
<accession>A0A2V1E0L9</accession>
<dbReference type="PANTHER" id="PTHR10039:SF5">
    <property type="entry name" value="NACHT DOMAIN-CONTAINING PROTEIN"/>
    <property type="match status" value="1"/>
</dbReference>
<dbReference type="OrthoDB" id="443402at2759"/>
<evidence type="ECO:0000256" key="1">
    <source>
        <dbReference type="ARBA" id="ARBA00022737"/>
    </source>
</evidence>
<protein>
    <recommendedName>
        <fullName evidence="6">NACHT domain-containing protein</fullName>
    </recommendedName>
</protein>